<dbReference type="Gene3D" id="1.10.10.1320">
    <property type="entry name" value="Anti-sigma factor, zinc-finger domain"/>
    <property type="match status" value="1"/>
</dbReference>
<proteinExistence type="predicted"/>
<sequence>MSCHRTADIVADYFDARLSPPARLAVQQHVSTCTDCRAEVAALAPAHELLLSWQQQPVPEWDRSHGPAAHQPRQPLVRRRPRPTWGHVGRWLPLAASLVLSVAVLTQTRLDVSAQGWQLSFGTSAAERQLQQLDGYLAEQARVQQQENQQMLEAAKNKDGYIIAYCEWRPVDKFGFFEKEGKFIFEGFAAGNDFDLQNDIISDEALKKSISDFKKEGKFCINHKGKKILYAFNKQTRKVISTQPEKIGKINEFYETVRDEQILEKL</sequence>
<evidence type="ECO:0000313" key="3">
    <source>
        <dbReference type="EMBL" id="KKO12945.1"/>
    </source>
</evidence>
<name>A0A0F9W947_9ZZZZ</name>
<evidence type="ECO:0000259" key="2">
    <source>
        <dbReference type="Pfam" id="PF13490"/>
    </source>
</evidence>
<feature type="region of interest" description="Disordered" evidence="1">
    <location>
        <begin position="60"/>
        <end position="81"/>
    </location>
</feature>
<dbReference type="AlphaFoldDB" id="A0A0F9W947"/>
<dbReference type="Pfam" id="PF13490">
    <property type="entry name" value="zf-HC2"/>
    <property type="match status" value="1"/>
</dbReference>
<feature type="non-terminal residue" evidence="3">
    <location>
        <position position="266"/>
    </location>
</feature>
<organism evidence="3">
    <name type="scientific">marine sediment metagenome</name>
    <dbReference type="NCBI Taxonomy" id="412755"/>
    <lineage>
        <taxon>unclassified sequences</taxon>
        <taxon>metagenomes</taxon>
        <taxon>ecological metagenomes</taxon>
    </lineage>
</organism>
<protein>
    <recommendedName>
        <fullName evidence="2">Putative zinc-finger domain-containing protein</fullName>
    </recommendedName>
</protein>
<feature type="domain" description="Putative zinc-finger" evidence="2">
    <location>
        <begin position="3"/>
        <end position="37"/>
    </location>
</feature>
<comment type="caution">
    <text evidence="3">The sequence shown here is derived from an EMBL/GenBank/DDBJ whole genome shotgun (WGS) entry which is preliminary data.</text>
</comment>
<dbReference type="InterPro" id="IPR041916">
    <property type="entry name" value="Anti_sigma_zinc_sf"/>
</dbReference>
<evidence type="ECO:0000256" key="1">
    <source>
        <dbReference type="SAM" id="MobiDB-lite"/>
    </source>
</evidence>
<dbReference type="InterPro" id="IPR027383">
    <property type="entry name" value="Znf_put"/>
</dbReference>
<accession>A0A0F9W947</accession>
<dbReference type="EMBL" id="LAZR01000001">
    <property type="protein sequence ID" value="KKO12945.1"/>
    <property type="molecule type" value="Genomic_DNA"/>
</dbReference>
<gene>
    <name evidence="3" type="ORF">LCGC14_0009630</name>
</gene>
<reference evidence="3" key="1">
    <citation type="journal article" date="2015" name="Nature">
        <title>Complex archaea that bridge the gap between prokaryotes and eukaryotes.</title>
        <authorList>
            <person name="Spang A."/>
            <person name="Saw J.H."/>
            <person name="Jorgensen S.L."/>
            <person name="Zaremba-Niedzwiedzka K."/>
            <person name="Martijn J."/>
            <person name="Lind A.E."/>
            <person name="van Eijk R."/>
            <person name="Schleper C."/>
            <person name="Guy L."/>
            <person name="Ettema T.J."/>
        </authorList>
    </citation>
    <scope>NUCLEOTIDE SEQUENCE</scope>
</reference>